<feature type="transmembrane region" description="Helical" evidence="1">
    <location>
        <begin position="41"/>
        <end position="63"/>
    </location>
</feature>
<dbReference type="PANTHER" id="PTHR42709:SF2">
    <property type="entry name" value="INNER MEMBRANE PROTEIN YOHD"/>
    <property type="match status" value="1"/>
</dbReference>
<evidence type="ECO:0000256" key="1">
    <source>
        <dbReference type="SAM" id="Phobius"/>
    </source>
</evidence>
<dbReference type="InterPro" id="IPR032816">
    <property type="entry name" value="VTT_dom"/>
</dbReference>
<dbReference type="GO" id="GO:0005886">
    <property type="term" value="C:plasma membrane"/>
    <property type="evidence" value="ECO:0007669"/>
    <property type="project" value="TreeGrafter"/>
</dbReference>
<dbReference type="KEGG" id="hmi:soil367_13225"/>
<gene>
    <name evidence="3" type="ORF">soil367_13225</name>
</gene>
<dbReference type="PANTHER" id="PTHR42709">
    <property type="entry name" value="ALKALINE PHOSPHATASE LIKE PROTEIN"/>
    <property type="match status" value="1"/>
</dbReference>
<feature type="transmembrane region" description="Helical" evidence="1">
    <location>
        <begin position="158"/>
        <end position="178"/>
    </location>
</feature>
<feature type="transmembrane region" description="Helical" evidence="1">
    <location>
        <begin position="125"/>
        <end position="146"/>
    </location>
</feature>
<feature type="transmembrane region" description="Helical" evidence="1">
    <location>
        <begin position="93"/>
        <end position="113"/>
    </location>
</feature>
<proteinExistence type="predicted"/>
<keyword evidence="4" id="KW-1185">Reference proteome</keyword>
<keyword evidence="1" id="KW-1133">Transmembrane helix</keyword>
<feature type="transmembrane region" description="Helical" evidence="1">
    <location>
        <begin position="12"/>
        <end position="35"/>
    </location>
</feature>
<protein>
    <submittedName>
        <fullName evidence="3">DedA family protein</fullName>
    </submittedName>
</protein>
<feature type="domain" description="VTT" evidence="2">
    <location>
        <begin position="23"/>
        <end position="142"/>
    </location>
</feature>
<dbReference type="EMBL" id="CP031093">
    <property type="protein sequence ID" value="QCF26816.1"/>
    <property type="molecule type" value="Genomic_DNA"/>
</dbReference>
<evidence type="ECO:0000313" key="3">
    <source>
        <dbReference type="EMBL" id="QCF26816.1"/>
    </source>
</evidence>
<sequence length="204" mass="22404">MEIEALINQFGYLAIFLGTIIEGESVLLLGGFFAAKDYLSFPAVILCGAVGTYCSEAALYHLGLSKGPALMQRSPERLARYERFALRLHEHRYLLILGYRFFYGMRTIAPLAIGASGIRPGLFHSLNLIGTIVWTLVITSLGFFFGRAIGRFLEQYNGYGIVIPVVLLIAALLIRYALRARKSTVGTVNGIDNKKVASTGGIHE</sequence>
<name>A0A4P7XIE0_9ALTE</name>
<reference evidence="3 4" key="1">
    <citation type="submission" date="2018-07" db="EMBL/GenBank/DDBJ databases">
        <title>Marsedoiliclastica nanhaica gen. nov. sp. nov., a novel marine hydrocarbonoclastic bacterium isolated from an in-situ enriched hydrocarbon-degrading consortium in deep-sea sediment.</title>
        <authorList>
            <person name="Dong C."/>
            <person name="Ma T."/>
            <person name="Liu R."/>
            <person name="Shao Z."/>
        </authorList>
    </citation>
    <scope>NUCLEOTIDE SEQUENCE [LARGE SCALE GENOMIC DNA]</scope>
    <source>
        <strain evidence="4">soil36-7</strain>
    </source>
</reference>
<keyword evidence="1" id="KW-0812">Transmembrane</keyword>
<evidence type="ECO:0000259" key="2">
    <source>
        <dbReference type="Pfam" id="PF09335"/>
    </source>
</evidence>
<dbReference type="OrthoDB" id="948134at2"/>
<dbReference type="RefSeq" id="WP_136549522.1">
    <property type="nucleotide sequence ID" value="NZ_CP031093.1"/>
</dbReference>
<evidence type="ECO:0000313" key="4">
    <source>
        <dbReference type="Proteomes" id="UP000298049"/>
    </source>
</evidence>
<dbReference type="AlphaFoldDB" id="A0A4P7XIE0"/>
<dbReference type="Pfam" id="PF09335">
    <property type="entry name" value="VTT_dom"/>
    <property type="match status" value="1"/>
</dbReference>
<accession>A0A4P7XIE0</accession>
<dbReference type="InterPro" id="IPR051311">
    <property type="entry name" value="DedA_domain"/>
</dbReference>
<keyword evidence="1" id="KW-0472">Membrane</keyword>
<dbReference type="Proteomes" id="UP000298049">
    <property type="component" value="Chromosome"/>
</dbReference>
<organism evidence="3 4">
    <name type="scientific">Hydrocarboniclastica marina</name>
    <dbReference type="NCBI Taxonomy" id="2259620"/>
    <lineage>
        <taxon>Bacteria</taxon>
        <taxon>Pseudomonadati</taxon>
        <taxon>Pseudomonadota</taxon>
        <taxon>Gammaproteobacteria</taxon>
        <taxon>Alteromonadales</taxon>
        <taxon>Alteromonadaceae</taxon>
        <taxon>Hydrocarboniclastica</taxon>
    </lineage>
</organism>